<evidence type="ECO:0000313" key="3">
    <source>
        <dbReference type="Proteomes" id="UP001472677"/>
    </source>
</evidence>
<evidence type="ECO:0000256" key="1">
    <source>
        <dbReference type="SAM" id="MobiDB-lite"/>
    </source>
</evidence>
<keyword evidence="3" id="KW-1185">Reference proteome</keyword>
<dbReference type="SUPFAM" id="SSF56112">
    <property type="entry name" value="Protein kinase-like (PK-like)"/>
    <property type="match status" value="1"/>
</dbReference>
<gene>
    <name evidence="2" type="ORF">V6N12_069872</name>
</gene>
<dbReference type="Proteomes" id="UP001472677">
    <property type="component" value="Unassembled WGS sequence"/>
</dbReference>
<dbReference type="InterPro" id="IPR011009">
    <property type="entry name" value="Kinase-like_dom_sf"/>
</dbReference>
<evidence type="ECO:0000313" key="2">
    <source>
        <dbReference type="EMBL" id="KAK8579551.1"/>
    </source>
</evidence>
<reference evidence="2 3" key="1">
    <citation type="journal article" date="2024" name="G3 (Bethesda)">
        <title>Genome assembly of Hibiscus sabdariffa L. provides insights into metabolisms of medicinal natural products.</title>
        <authorList>
            <person name="Kim T."/>
        </authorList>
    </citation>
    <scope>NUCLEOTIDE SEQUENCE [LARGE SCALE GENOMIC DNA]</scope>
    <source>
        <strain evidence="2">TK-2024</strain>
        <tissue evidence="2">Old leaves</tissue>
    </source>
</reference>
<name>A0ABR2FF48_9ROSI</name>
<sequence length="148" mass="16400">MAPEYVMSGHPSVKADGVLVLEKNSSFSSNQMQMLQIYLNGTSAPTEQAATCDCVQTDPKLRPDMHRVVVMLSKKPGHVDEPMRPGNPATPYRRRSRPPHGSSSIVKLPVFQILLLLNQPLRLILILHLLQHPPRQAPQTPIPMGSAR</sequence>
<dbReference type="EMBL" id="JBBPBM010000006">
    <property type="protein sequence ID" value="KAK8579551.1"/>
    <property type="molecule type" value="Genomic_DNA"/>
</dbReference>
<feature type="region of interest" description="Disordered" evidence="1">
    <location>
        <begin position="77"/>
        <end position="102"/>
    </location>
</feature>
<proteinExistence type="predicted"/>
<accession>A0ABR2FF48</accession>
<comment type="caution">
    <text evidence="2">The sequence shown here is derived from an EMBL/GenBank/DDBJ whole genome shotgun (WGS) entry which is preliminary data.</text>
</comment>
<protein>
    <submittedName>
        <fullName evidence="2">Uncharacterized protein</fullName>
    </submittedName>
</protein>
<organism evidence="2 3">
    <name type="scientific">Hibiscus sabdariffa</name>
    <name type="common">roselle</name>
    <dbReference type="NCBI Taxonomy" id="183260"/>
    <lineage>
        <taxon>Eukaryota</taxon>
        <taxon>Viridiplantae</taxon>
        <taxon>Streptophyta</taxon>
        <taxon>Embryophyta</taxon>
        <taxon>Tracheophyta</taxon>
        <taxon>Spermatophyta</taxon>
        <taxon>Magnoliopsida</taxon>
        <taxon>eudicotyledons</taxon>
        <taxon>Gunneridae</taxon>
        <taxon>Pentapetalae</taxon>
        <taxon>rosids</taxon>
        <taxon>malvids</taxon>
        <taxon>Malvales</taxon>
        <taxon>Malvaceae</taxon>
        <taxon>Malvoideae</taxon>
        <taxon>Hibiscus</taxon>
    </lineage>
</organism>